<protein>
    <submittedName>
        <fullName evidence="1">Uncharacterized protein</fullName>
    </submittedName>
</protein>
<evidence type="ECO:0000313" key="1">
    <source>
        <dbReference type="EMBL" id="MCU6801450.1"/>
    </source>
</evidence>
<dbReference type="RefSeq" id="WP_262563242.1">
    <property type="nucleotide sequence ID" value="NZ_JAOQJF010000063.1"/>
</dbReference>
<comment type="caution">
    <text evidence="1">The sequence shown here is derived from an EMBL/GenBank/DDBJ whole genome shotgun (WGS) entry which is preliminary data.</text>
</comment>
<name>A0ABT2V3K7_9FIRM</name>
<dbReference type="EMBL" id="JAOQJF010000063">
    <property type="protein sequence ID" value="MCU6801450.1"/>
    <property type="molecule type" value="Genomic_DNA"/>
</dbReference>
<keyword evidence="2" id="KW-1185">Reference proteome</keyword>
<dbReference type="Proteomes" id="UP001652395">
    <property type="component" value="Unassembled WGS sequence"/>
</dbReference>
<gene>
    <name evidence="1" type="ORF">OCV69_16280</name>
</gene>
<accession>A0ABT2V3K7</accession>
<organism evidence="1 2">
    <name type="scientific">Alitiscatomonas aceti</name>
    <dbReference type="NCBI Taxonomy" id="2981724"/>
    <lineage>
        <taxon>Bacteria</taxon>
        <taxon>Bacillati</taxon>
        <taxon>Bacillota</taxon>
        <taxon>Clostridia</taxon>
        <taxon>Lachnospirales</taxon>
        <taxon>Lachnospiraceae</taxon>
        <taxon>Alitiscatomonas</taxon>
    </lineage>
</organism>
<reference evidence="1 2" key="1">
    <citation type="journal article" date="2021" name="ISME Commun">
        <title>Automated analysis of genomic sequences facilitates high-throughput and comprehensive description of bacteria.</title>
        <authorList>
            <person name="Hitch T.C.A."/>
        </authorList>
    </citation>
    <scope>NUCLEOTIDE SEQUENCE [LARGE SCALE GENOMIC DNA]</scope>
    <source>
        <strain evidence="2">f_CCE</strain>
    </source>
</reference>
<sequence>MLSVPYVLFLHLHVLQSVLLPYVCGLPKLFGENSFPEADRFVNVGPVSNEPEFENFFNICNRCFVESIEKYGKSLGKKKYFWNEIKSTYPALFDVLHRIKVYRHSSDHLELNPDVAKKYKKFWNEDTASVTDFEEQRFVIQQKLLEAFLSAIQTEIDSDVV</sequence>
<evidence type="ECO:0000313" key="2">
    <source>
        <dbReference type="Proteomes" id="UP001652395"/>
    </source>
</evidence>
<proteinExistence type="predicted"/>